<feature type="non-terminal residue" evidence="1">
    <location>
        <position position="1"/>
    </location>
</feature>
<reference evidence="1" key="1">
    <citation type="journal article" date="2014" name="Front. Microbiol.">
        <title>High frequency of phylogenetically diverse reductive dehalogenase-homologous genes in deep subseafloor sedimentary metagenomes.</title>
        <authorList>
            <person name="Kawai M."/>
            <person name="Futagami T."/>
            <person name="Toyoda A."/>
            <person name="Takaki Y."/>
            <person name="Nishi S."/>
            <person name="Hori S."/>
            <person name="Arai W."/>
            <person name="Tsubouchi T."/>
            <person name="Morono Y."/>
            <person name="Uchiyama I."/>
            <person name="Ito T."/>
            <person name="Fujiyama A."/>
            <person name="Inagaki F."/>
            <person name="Takami H."/>
        </authorList>
    </citation>
    <scope>NUCLEOTIDE SEQUENCE</scope>
    <source>
        <strain evidence="1">Expedition CK06-06</strain>
    </source>
</reference>
<name>X1VHW2_9ZZZZ</name>
<protein>
    <submittedName>
        <fullName evidence="1">Uncharacterized protein</fullName>
    </submittedName>
</protein>
<dbReference type="EMBL" id="BARW01043155">
    <property type="protein sequence ID" value="GAJ18122.1"/>
    <property type="molecule type" value="Genomic_DNA"/>
</dbReference>
<organism evidence="1">
    <name type="scientific">marine sediment metagenome</name>
    <dbReference type="NCBI Taxonomy" id="412755"/>
    <lineage>
        <taxon>unclassified sequences</taxon>
        <taxon>metagenomes</taxon>
        <taxon>ecological metagenomes</taxon>
    </lineage>
</organism>
<evidence type="ECO:0000313" key="1">
    <source>
        <dbReference type="EMBL" id="GAJ18122.1"/>
    </source>
</evidence>
<proteinExistence type="predicted"/>
<gene>
    <name evidence="1" type="ORF">S12H4_63425</name>
</gene>
<comment type="caution">
    <text evidence="1">The sequence shown here is derived from an EMBL/GenBank/DDBJ whole genome shotgun (WGS) entry which is preliminary data.</text>
</comment>
<dbReference type="AlphaFoldDB" id="X1VHW2"/>
<sequence length="30" mass="3030">LICDVAGATAGIRWTLKWIPFDAGAAVAAA</sequence>
<accession>X1VHW2</accession>